<feature type="binding site" evidence="10">
    <location>
        <position position="300"/>
    </location>
    <ligand>
        <name>substrate</name>
    </ligand>
</feature>
<evidence type="ECO:0000313" key="12">
    <source>
        <dbReference type="Proteomes" id="UP001465331"/>
    </source>
</evidence>
<keyword evidence="1 10" id="KW-0963">Cytoplasm</keyword>
<comment type="function">
    <text evidence="10">Catalyzes the NAD(P)-dependent oxidation of 4-(phosphooxy)-L-threonine (HTP) into 2-amino-3-oxo-4-(phosphooxy)butyric acid which spontaneously decarboxylates to form 3-amino-2-oxopropyl phosphate (AHAP).</text>
</comment>
<keyword evidence="7 10" id="KW-0520">NAD</keyword>
<feature type="binding site" evidence="10">
    <location>
        <position position="309"/>
    </location>
    <ligand>
        <name>substrate</name>
    </ligand>
</feature>
<organism evidence="11 12">
    <name type="scientific">Sinimarinibacterium thermocellulolyticum</name>
    <dbReference type="NCBI Taxonomy" id="3170016"/>
    <lineage>
        <taxon>Bacteria</taxon>
        <taxon>Pseudomonadati</taxon>
        <taxon>Pseudomonadota</taxon>
        <taxon>Gammaproteobacteria</taxon>
        <taxon>Nevskiales</taxon>
        <taxon>Nevskiaceae</taxon>
        <taxon>Sinimarinibacterium</taxon>
    </lineage>
</organism>
<comment type="similarity">
    <text evidence="10">Belongs to the PdxA family.</text>
</comment>
<dbReference type="Gene3D" id="3.40.718.10">
    <property type="entry name" value="Isopropylmalate Dehydrogenase"/>
    <property type="match status" value="1"/>
</dbReference>
<evidence type="ECO:0000256" key="7">
    <source>
        <dbReference type="ARBA" id="ARBA00023027"/>
    </source>
</evidence>
<evidence type="ECO:0000256" key="1">
    <source>
        <dbReference type="ARBA" id="ARBA00022490"/>
    </source>
</evidence>
<comment type="pathway">
    <text evidence="10">Cofactor biosynthesis; pyridoxine 5'-phosphate biosynthesis; pyridoxine 5'-phosphate from D-erythrose 4-phosphate: step 4/5.</text>
</comment>
<dbReference type="Pfam" id="PF04166">
    <property type="entry name" value="PdxA"/>
    <property type="match status" value="1"/>
</dbReference>
<dbReference type="PANTHER" id="PTHR30004:SF5">
    <property type="entry name" value="4-HYDROXYTHREONINE-4-PHOSPHATE DEHYDROGENASE"/>
    <property type="match status" value="1"/>
</dbReference>
<gene>
    <name evidence="10 11" type="primary">pdxA</name>
    <name evidence="11" type="ORF">ABSH63_01555</name>
</gene>
<comment type="subunit">
    <text evidence="10">Homodimer.</text>
</comment>
<dbReference type="RefSeq" id="WP_352886778.1">
    <property type="nucleotide sequence ID" value="NZ_JBEPIJ010000001.1"/>
</dbReference>
<name>A0ABV2A6G6_9GAMM</name>
<evidence type="ECO:0000256" key="9">
    <source>
        <dbReference type="ARBA" id="ARBA00023285"/>
    </source>
</evidence>
<keyword evidence="12" id="KW-1185">Reference proteome</keyword>
<protein>
    <recommendedName>
        <fullName evidence="10">4-hydroxythreonine-4-phosphate dehydrogenase</fullName>
        <ecNumber evidence="10">1.1.1.262</ecNumber>
    </recommendedName>
    <alternativeName>
        <fullName evidence="10">4-(phosphohydroxy)-L-threonine dehydrogenase</fullName>
    </alternativeName>
</protein>
<dbReference type="InterPro" id="IPR037510">
    <property type="entry name" value="PdxA"/>
</dbReference>
<feature type="binding site" evidence="10">
    <location>
        <position position="183"/>
    </location>
    <ligand>
        <name>a divalent metal cation</name>
        <dbReference type="ChEBI" id="CHEBI:60240"/>
        <note>ligand shared between dimeric partners</note>
    </ligand>
</feature>
<evidence type="ECO:0000256" key="3">
    <source>
        <dbReference type="ARBA" id="ARBA00022833"/>
    </source>
</evidence>
<comment type="cofactor">
    <cofactor evidence="10">
        <name>Zn(2+)</name>
        <dbReference type="ChEBI" id="CHEBI:29105"/>
    </cofactor>
    <cofactor evidence="10">
        <name>Mg(2+)</name>
        <dbReference type="ChEBI" id="CHEBI:18420"/>
    </cofactor>
    <cofactor evidence="10">
        <name>Co(2+)</name>
        <dbReference type="ChEBI" id="CHEBI:48828"/>
    </cofactor>
    <text evidence="10">Binds 1 divalent metal cation per subunit. Can use ions such as Zn(2+), Mg(2+) or Co(2+).</text>
</comment>
<dbReference type="Proteomes" id="UP001465331">
    <property type="component" value="Unassembled WGS sequence"/>
</dbReference>
<accession>A0ABV2A6G6</accession>
<feature type="binding site" evidence="10">
    <location>
        <position position="150"/>
    </location>
    <ligand>
        <name>substrate</name>
    </ligand>
</feature>
<evidence type="ECO:0000256" key="2">
    <source>
        <dbReference type="ARBA" id="ARBA00022723"/>
    </source>
</evidence>
<comment type="catalytic activity">
    <reaction evidence="10">
        <text>4-(phosphooxy)-L-threonine + NAD(+) = 3-amino-2-oxopropyl phosphate + CO2 + NADH</text>
        <dbReference type="Rhea" id="RHEA:32275"/>
        <dbReference type="ChEBI" id="CHEBI:16526"/>
        <dbReference type="ChEBI" id="CHEBI:57279"/>
        <dbReference type="ChEBI" id="CHEBI:57540"/>
        <dbReference type="ChEBI" id="CHEBI:57945"/>
        <dbReference type="ChEBI" id="CHEBI:58452"/>
        <dbReference type="EC" id="1.1.1.262"/>
    </reaction>
</comment>
<evidence type="ECO:0000313" key="11">
    <source>
        <dbReference type="EMBL" id="MES0872699.1"/>
    </source>
</evidence>
<dbReference type="NCBIfam" id="TIGR00557">
    <property type="entry name" value="pdxA"/>
    <property type="match status" value="1"/>
</dbReference>
<dbReference type="SUPFAM" id="SSF53659">
    <property type="entry name" value="Isocitrate/Isopropylmalate dehydrogenase-like"/>
    <property type="match status" value="1"/>
</dbReference>
<reference evidence="11 12" key="1">
    <citation type="submission" date="2024-06" db="EMBL/GenBank/DDBJ databases">
        <authorList>
            <person name="Li Z."/>
            <person name="Jiang Y."/>
        </authorList>
    </citation>
    <scope>NUCLEOTIDE SEQUENCE [LARGE SCALE GENOMIC DNA]</scope>
    <source>
        <strain evidence="11 12">HSW-8</strain>
    </source>
</reference>
<proteinExistence type="inferred from homology"/>
<sequence length="345" mass="36068">MPRPRAASDADHRRRGGPLRILITPGEPAGIGPDLVCLLAQTGSRLQRVAVADPALLHARARALGLSLKLREIDAADARRPTPAGTLDVVPVMLRAAAQPGRLDPANAAYVLDTLQRATALCLTGEAEALVTAPVHKGVINDAGIAFCGHTEYLAAQCGAAQVVMMLVAPTTPPLRVALATTHLPLRAVADAISAPLLDRVLRTLVADLRSRFGIAEPRVLVCGLNPHAGESGHLGREEIEVIAPVLERLRGEGLRLRGPLPADTLFTPALLDAADAVLAMYHDQGLPVLKHAGFGRAVNVTLGLPIVRTSVDHGTALQLAGSGRADVGSLRAAFTLAVELARAR</sequence>
<evidence type="ECO:0000256" key="5">
    <source>
        <dbReference type="ARBA" id="ARBA00022857"/>
    </source>
</evidence>
<evidence type="ECO:0000256" key="4">
    <source>
        <dbReference type="ARBA" id="ARBA00022842"/>
    </source>
</evidence>
<comment type="caution">
    <text evidence="11">The sequence shown here is derived from an EMBL/GenBank/DDBJ whole genome shotgun (WGS) entry which is preliminary data.</text>
</comment>
<dbReference type="HAMAP" id="MF_00536">
    <property type="entry name" value="PdxA"/>
    <property type="match status" value="1"/>
</dbReference>
<dbReference type="EC" id="1.1.1.262" evidence="10"/>
<evidence type="ECO:0000256" key="8">
    <source>
        <dbReference type="ARBA" id="ARBA00023096"/>
    </source>
</evidence>
<dbReference type="GO" id="GO:0050570">
    <property type="term" value="F:4-hydroxythreonine-4-phosphate dehydrogenase activity"/>
    <property type="evidence" value="ECO:0007669"/>
    <property type="project" value="UniProtKB-EC"/>
</dbReference>
<keyword evidence="9 10" id="KW-0170">Cobalt</keyword>
<evidence type="ECO:0000256" key="6">
    <source>
        <dbReference type="ARBA" id="ARBA00023002"/>
    </source>
</evidence>
<feature type="binding site" evidence="10">
    <location>
        <position position="283"/>
    </location>
    <ligand>
        <name>a divalent metal cation</name>
        <dbReference type="ChEBI" id="CHEBI:60240"/>
        <note>ligand shared between dimeric partners</note>
    </ligand>
</feature>
<feature type="binding site" evidence="10">
    <location>
        <position position="151"/>
    </location>
    <ligand>
        <name>substrate</name>
    </ligand>
</feature>
<feature type="binding site" evidence="10">
    <location>
        <position position="228"/>
    </location>
    <ligand>
        <name>a divalent metal cation</name>
        <dbReference type="ChEBI" id="CHEBI:60240"/>
        <note>ligand shared between dimeric partners</note>
    </ligand>
</feature>
<comment type="subcellular location">
    <subcellularLocation>
        <location evidence="10">Cytoplasm</location>
    </subcellularLocation>
</comment>
<keyword evidence="4 10" id="KW-0460">Magnesium</keyword>
<feature type="binding site" evidence="10">
    <location>
        <position position="291"/>
    </location>
    <ligand>
        <name>substrate</name>
    </ligand>
</feature>
<dbReference type="EMBL" id="JBEPIJ010000001">
    <property type="protein sequence ID" value="MES0872699.1"/>
    <property type="molecule type" value="Genomic_DNA"/>
</dbReference>
<keyword evidence="3 10" id="KW-0862">Zinc</keyword>
<evidence type="ECO:0000256" key="10">
    <source>
        <dbReference type="HAMAP-Rule" id="MF_00536"/>
    </source>
</evidence>
<keyword evidence="8 10" id="KW-0664">Pyridoxine biosynthesis</keyword>
<dbReference type="PANTHER" id="PTHR30004">
    <property type="entry name" value="4-HYDROXYTHREONINE-4-PHOSPHATE DEHYDROGENASE"/>
    <property type="match status" value="1"/>
</dbReference>
<keyword evidence="2 10" id="KW-0479">Metal-binding</keyword>
<keyword evidence="5 10" id="KW-0521">NADP</keyword>
<keyword evidence="6 10" id="KW-0560">Oxidoreductase</keyword>
<comment type="miscellaneous">
    <text evidence="10">The active site is located at the dimer interface.</text>
</comment>
<dbReference type="InterPro" id="IPR005255">
    <property type="entry name" value="PdxA_fam"/>
</dbReference>